<dbReference type="SUPFAM" id="SSF52374">
    <property type="entry name" value="Nucleotidylyl transferase"/>
    <property type="match status" value="1"/>
</dbReference>
<dbReference type="InterPro" id="IPR050081">
    <property type="entry name" value="Ile-tRNA_ligase"/>
</dbReference>
<keyword evidence="10" id="KW-0472">Membrane</keyword>
<dbReference type="PRINTS" id="PR00984">
    <property type="entry name" value="TRNASYNTHILE"/>
</dbReference>
<sequence length="1550" mass="169517">MGLRRRSSCLRIAEGPLCAGLVQQHHHGDLQLGSQQRRIGGLVPGLFLLLLLVYLALPFSVSASSLLPRFPLSHDTTASFVIPAVAGHHKASSLFLRGDCTRGNLHRSDVTRPPAGFLSSTSVESSCGRKVGSESNADGLKSIGSDSSTASAASRPDGTRSGACNSNDSSNGSSKFHAFSSTVLLPHSSLRLRGATWRSELAVQRLWQRHNTYKRLLLQIWCINKCLQHMNDQSCSAISSSRRTVSPSDEILDTLGFAVTPPINSSGSSDSTILLLDGPPYANGEPHMGHAVNKCLKDFAVRTALLQRRCCHMLPGWDCHGLPIELRAAAATSAATEHDATAKKAEPETNETTGTLQTTRNTRDTGKTSVIDCISTSSTAGKRDSCAGVRGRDDSDELRNRARQGLVSPSRFPVYWSPSRLSTISDSEVVLKPTPRDHLYFKLLLAGPRPVVGDEPRSTGNGAPWFFIAWTTTPFTIPANRALAVSPYTQYAVLKASLTGPQGGDEEIWIVGEKCLIPFLEALKGAGEPWDVHQIGTLTGSRLEGLRYAHPTASRVTCPVLLDAVVEDDKGTSILHVAPAHSQEDYRICLSTRERASQGTGLLVQQSPNPATQVHVPLLPALGDEASAATVGAPLLCPVGPRGTFLGGSGSEPFKGLEALNGGEQCIIEYLRSSKTLLLTQKAELPFPHDERRGCPLLLRATPQLHFKVQSLLPEIFRDLNRITWLPHRRCQKQQQKHGSASVAEAQALMQPQEKQCGTAPPVAGAAAGASAGYERMRAALQTRPPTWCLSRQRLWGLPVPLVEQHAVDRDVEDCHSAQEPGHTEEEGKWRNLRLDNDLQLYAESPDATNSATQTFLSKLRKRRWCEVTFDVWFDAAAAWLRGHKFVQQWTGDAKRLLSKYIPQLQQRRGQLPTELYQHEEHLRAHQQGGQQSSQKATELLDEGKTEGYSCIVVEGSDQSRGWFQSLLLSHAGAREGLRRQRIQQLRPGALQCERQKSSNETATQTAEKIGAAAAAEANLHGEQEPAAAALNDAELPQLPFNVVVTHGFVVDSSGNKLSKSKGNALSPDLFFSAEKAASAAAARKPRSSQSDSSAERQQLQRVRKQWKGSQLTYGADVLRLFVGALDFGGDMMCPGDSEEQQQERHAVLHAASATYVKLRNSFKYLIGSLQDFDINADAVALNELPLFDIGMLQRLQELADDVAKAYEAFQHNRALRSLLRFVSEDLSATYIEVAKDRLYLDHPKGYRRRSCQTVLVMVLLVLTQLVSPLTPHLAEEVFFRMPRTLRAALAAHRSSKILDALGPAGEGVASVLGLCRPLTSVFQVGWPRMRLSIQPATAAEAEQLWSLLLLLRQDVHTLFTRARQLQKCSHLEVPRVGSLNDLKLSVTAPTREMFDRLQRLLPQSKLLRPAPLSVPLPGQGGTAAVMRSYVDDLRWLLQCSDVEIHLLTAPLGGTSNSEETLLASVDEDASNSSLNIKLYRAQGQRCQRCWMRVVPPTSAVSGTEGLGNGRQQADENASTGAEAFREEIQEAPFACERCTDVIRRIQSKG</sequence>
<evidence type="ECO:0000256" key="8">
    <source>
        <dbReference type="ARBA" id="ARBA00032665"/>
    </source>
</evidence>
<dbReference type="EMBL" id="HG713323">
    <property type="protein sequence ID" value="CDJ53402.1"/>
    <property type="molecule type" value="Genomic_DNA"/>
</dbReference>
<feature type="compositionally biased region" description="Basic and acidic residues" evidence="9">
    <location>
        <begin position="336"/>
        <end position="347"/>
    </location>
</feature>
<dbReference type="SUPFAM" id="SSF47323">
    <property type="entry name" value="Anticodon-binding domain of a subclass of class I aminoacyl-tRNA synthetases"/>
    <property type="match status" value="1"/>
</dbReference>
<dbReference type="OrthoDB" id="10264412at2759"/>
<feature type="compositionally biased region" description="Low complexity" evidence="9">
    <location>
        <begin position="350"/>
        <end position="360"/>
    </location>
</feature>
<keyword evidence="7 13" id="KW-0030">Aminoacyl-tRNA synthetase</keyword>
<protein>
    <recommendedName>
        <fullName evidence="2">isoleucine--tRNA ligase</fullName>
        <ecNumber evidence="2">6.1.1.5</ecNumber>
    </recommendedName>
    <alternativeName>
        <fullName evidence="8">Isoleucyl-tRNA synthetase</fullName>
    </alternativeName>
</protein>
<dbReference type="CDD" id="cd07960">
    <property type="entry name" value="Anticodon_Ia_Ile_BEm"/>
    <property type="match status" value="1"/>
</dbReference>
<evidence type="ECO:0000313" key="14">
    <source>
        <dbReference type="Proteomes" id="UP000030750"/>
    </source>
</evidence>
<keyword evidence="6" id="KW-0648">Protein biosynthesis</keyword>
<dbReference type="SUPFAM" id="SSF50677">
    <property type="entry name" value="ValRS/IleRS/LeuRS editing domain"/>
    <property type="match status" value="1"/>
</dbReference>
<feature type="region of interest" description="Disordered" evidence="9">
    <location>
        <begin position="111"/>
        <end position="171"/>
    </location>
</feature>
<dbReference type="GO" id="GO:0005829">
    <property type="term" value="C:cytosol"/>
    <property type="evidence" value="ECO:0007669"/>
    <property type="project" value="TreeGrafter"/>
</dbReference>
<dbReference type="GO" id="GO:0000049">
    <property type="term" value="F:tRNA binding"/>
    <property type="evidence" value="ECO:0007669"/>
    <property type="project" value="InterPro"/>
</dbReference>
<dbReference type="InterPro" id="IPR009080">
    <property type="entry name" value="tRNAsynth_Ia_anticodon-bd"/>
</dbReference>
<dbReference type="VEuPathDB" id="ToxoDB:EBH_0007330"/>
<keyword evidence="3" id="KW-0436">Ligase</keyword>
<feature type="domain" description="Aminoacyl-tRNA synthetase class Ia" evidence="11">
    <location>
        <begin position="271"/>
        <end position="730"/>
    </location>
</feature>
<gene>
    <name evidence="13" type="ORF">EBH_0007330</name>
</gene>
<evidence type="ECO:0000259" key="11">
    <source>
        <dbReference type="Pfam" id="PF00133"/>
    </source>
</evidence>
<dbReference type="InterPro" id="IPR002300">
    <property type="entry name" value="aa-tRNA-synth_Ia"/>
</dbReference>
<proteinExistence type="inferred from homology"/>
<evidence type="ECO:0000256" key="9">
    <source>
        <dbReference type="SAM" id="MobiDB-lite"/>
    </source>
</evidence>
<evidence type="ECO:0000256" key="2">
    <source>
        <dbReference type="ARBA" id="ARBA00013165"/>
    </source>
</evidence>
<evidence type="ECO:0000256" key="3">
    <source>
        <dbReference type="ARBA" id="ARBA00022598"/>
    </source>
</evidence>
<keyword evidence="10" id="KW-0812">Transmembrane</keyword>
<feature type="region of interest" description="Disordered" evidence="9">
    <location>
        <begin position="335"/>
        <end position="363"/>
    </location>
</feature>
<dbReference type="InterPro" id="IPR009008">
    <property type="entry name" value="Val/Leu/Ile-tRNA-synth_edit"/>
</dbReference>
<feature type="compositionally biased region" description="Polar residues" evidence="9">
    <location>
        <begin position="162"/>
        <end position="171"/>
    </location>
</feature>
<evidence type="ECO:0000256" key="6">
    <source>
        <dbReference type="ARBA" id="ARBA00022917"/>
    </source>
</evidence>
<keyword evidence="14" id="KW-1185">Reference proteome</keyword>
<dbReference type="InterPro" id="IPR013155">
    <property type="entry name" value="M/V/L/I-tRNA-synth_anticd-bd"/>
</dbReference>
<feature type="region of interest" description="Disordered" evidence="9">
    <location>
        <begin position="1082"/>
        <end position="1102"/>
    </location>
</feature>
<dbReference type="Pfam" id="PF08264">
    <property type="entry name" value="Anticodon_1"/>
    <property type="match status" value="1"/>
</dbReference>
<feature type="domain" description="Methionyl/Valyl/Leucyl/Isoleucyl-tRNA synthetase anticodon-binding" evidence="12">
    <location>
        <begin position="1192"/>
        <end position="1279"/>
    </location>
</feature>
<dbReference type="GO" id="GO:0006428">
    <property type="term" value="P:isoleucyl-tRNA aminoacylation"/>
    <property type="evidence" value="ECO:0007669"/>
    <property type="project" value="InterPro"/>
</dbReference>
<evidence type="ECO:0000313" key="13">
    <source>
        <dbReference type="EMBL" id="CDJ53402.1"/>
    </source>
</evidence>
<dbReference type="InterPro" id="IPR001412">
    <property type="entry name" value="aa-tRNA-synth_I_CS"/>
</dbReference>
<reference evidence="13" key="1">
    <citation type="submission" date="2013-10" db="EMBL/GenBank/DDBJ databases">
        <title>Genomic analysis of the causative agents of coccidiosis in chickens.</title>
        <authorList>
            <person name="Reid A.J."/>
            <person name="Blake D."/>
            <person name="Billington K."/>
            <person name="Browne H."/>
            <person name="Dunn M."/>
            <person name="Hung S."/>
            <person name="Kawahara F."/>
            <person name="Miranda-Saavedra D."/>
            <person name="Mourier T."/>
            <person name="Nagra H."/>
            <person name="Otto T.D."/>
            <person name="Rawlings N."/>
            <person name="Sanchez A."/>
            <person name="Sanders M."/>
            <person name="Subramaniam C."/>
            <person name="Tay Y."/>
            <person name="Dear P."/>
            <person name="Doerig C."/>
            <person name="Gruber A."/>
            <person name="Parkinson J."/>
            <person name="Shirley M."/>
            <person name="Wan K.L."/>
            <person name="Berriman M."/>
            <person name="Tomley F."/>
            <person name="Pain A."/>
        </authorList>
    </citation>
    <scope>NUCLEOTIDE SEQUENCE [LARGE SCALE GENOMIC DNA]</scope>
    <source>
        <strain evidence="13">Houghton</strain>
    </source>
</reference>
<evidence type="ECO:0000259" key="12">
    <source>
        <dbReference type="Pfam" id="PF08264"/>
    </source>
</evidence>
<feature type="compositionally biased region" description="Polar residues" evidence="9">
    <location>
        <begin position="1510"/>
        <end position="1520"/>
    </location>
</feature>
<feature type="compositionally biased region" description="Polar residues" evidence="9">
    <location>
        <begin position="1092"/>
        <end position="1101"/>
    </location>
</feature>
<dbReference type="GO" id="GO:0005524">
    <property type="term" value="F:ATP binding"/>
    <property type="evidence" value="ECO:0007669"/>
    <property type="project" value="UniProtKB-KW"/>
</dbReference>
<dbReference type="PANTHER" id="PTHR42765">
    <property type="entry name" value="SOLEUCYL-TRNA SYNTHETASE"/>
    <property type="match status" value="1"/>
</dbReference>
<dbReference type="EC" id="6.1.1.5" evidence="2"/>
<dbReference type="GO" id="GO:0002161">
    <property type="term" value="F:aminoacyl-tRNA deacylase activity"/>
    <property type="evidence" value="ECO:0007669"/>
    <property type="project" value="InterPro"/>
</dbReference>
<dbReference type="GO" id="GO:0004822">
    <property type="term" value="F:isoleucine-tRNA ligase activity"/>
    <property type="evidence" value="ECO:0007669"/>
    <property type="project" value="UniProtKB-EC"/>
</dbReference>
<feature type="compositionally biased region" description="Low complexity" evidence="9">
    <location>
        <begin position="1082"/>
        <end position="1091"/>
    </location>
</feature>
<evidence type="ECO:0000256" key="7">
    <source>
        <dbReference type="ARBA" id="ARBA00023146"/>
    </source>
</evidence>
<dbReference type="PANTHER" id="PTHR42765:SF1">
    <property type="entry name" value="ISOLEUCINE--TRNA LIGASE, MITOCHONDRIAL"/>
    <property type="match status" value="1"/>
</dbReference>
<feature type="domain" description="Aminoacyl-tRNA synthetase class Ia" evidence="11">
    <location>
        <begin position="1038"/>
        <end position="1132"/>
    </location>
</feature>
<evidence type="ECO:0000256" key="1">
    <source>
        <dbReference type="ARBA" id="ARBA00005594"/>
    </source>
</evidence>
<reference evidence="13" key="2">
    <citation type="submission" date="2013-10" db="EMBL/GenBank/DDBJ databases">
        <authorList>
            <person name="Aslett M."/>
        </authorList>
    </citation>
    <scope>NUCLEOTIDE SEQUENCE [LARGE SCALE GENOMIC DNA]</scope>
    <source>
        <strain evidence="13">Houghton</strain>
    </source>
</reference>
<comment type="similarity">
    <text evidence="1">Belongs to the class-I aminoacyl-tRNA synthetase family.</text>
</comment>
<dbReference type="InterPro" id="IPR014729">
    <property type="entry name" value="Rossmann-like_a/b/a_fold"/>
</dbReference>
<dbReference type="InterPro" id="IPR033708">
    <property type="entry name" value="Anticodon_Ile_BEm"/>
</dbReference>
<feature type="region of interest" description="Disordered" evidence="9">
    <location>
        <begin position="1500"/>
        <end position="1521"/>
    </location>
</feature>
<accession>U6LSU8</accession>
<keyword evidence="10" id="KW-1133">Transmembrane helix</keyword>
<dbReference type="PROSITE" id="PS00178">
    <property type="entry name" value="AA_TRNA_LIGASE_I"/>
    <property type="match status" value="1"/>
</dbReference>
<dbReference type="Gene3D" id="3.40.50.620">
    <property type="entry name" value="HUPs"/>
    <property type="match status" value="2"/>
</dbReference>
<organism evidence="13 14">
    <name type="scientific">Eimeria brunetti</name>
    <dbReference type="NCBI Taxonomy" id="51314"/>
    <lineage>
        <taxon>Eukaryota</taxon>
        <taxon>Sar</taxon>
        <taxon>Alveolata</taxon>
        <taxon>Apicomplexa</taxon>
        <taxon>Conoidasida</taxon>
        <taxon>Coccidia</taxon>
        <taxon>Eucoccidiorida</taxon>
        <taxon>Eimeriorina</taxon>
        <taxon>Eimeriidae</taxon>
        <taxon>Eimeria</taxon>
    </lineage>
</organism>
<feature type="transmembrane region" description="Helical" evidence="10">
    <location>
        <begin position="39"/>
        <end position="61"/>
    </location>
</feature>
<evidence type="ECO:0000256" key="4">
    <source>
        <dbReference type="ARBA" id="ARBA00022741"/>
    </source>
</evidence>
<dbReference type="Proteomes" id="UP000030750">
    <property type="component" value="Unassembled WGS sequence"/>
</dbReference>
<keyword evidence="5" id="KW-0067">ATP-binding</keyword>
<dbReference type="Pfam" id="PF00133">
    <property type="entry name" value="tRNA-synt_1"/>
    <property type="match status" value="2"/>
</dbReference>
<dbReference type="Gene3D" id="1.10.730.20">
    <property type="match status" value="1"/>
</dbReference>
<dbReference type="InterPro" id="IPR002301">
    <property type="entry name" value="Ile-tRNA-ligase"/>
</dbReference>
<feature type="region of interest" description="Disordered" evidence="9">
    <location>
        <begin position="989"/>
        <end position="1008"/>
    </location>
</feature>
<name>U6LSU8_9EIME</name>
<evidence type="ECO:0000256" key="5">
    <source>
        <dbReference type="ARBA" id="ARBA00022840"/>
    </source>
</evidence>
<dbReference type="Gene3D" id="3.90.740.10">
    <property type="entry name" value="Valyl/Leucyl/Isoleucyl-tRNA synthetase, editing domain"/>
    <property type="match status" value="1"/>
</dbReference>
<evidence type="ECO:0000256" key="10">
    <source>
        <dbReference type="SAM" id="Phobius"/>
    </source>
</evidence>
<keyword evidence="4" id="KW-0547">Nucleotide-binding</keyword>